<organism evidence="1 2">
    <name type="scientific">Saccharothrix algeriensis</name>
    <dbReference type="NCBI Taxonomy" id="173560"/>
    <lineage>
        <taxon>Bacteria</taxon>
        <taxon>Bacillati</taxon>
        <taxon>Actinomycetota</taxon>
        <taxon>Actinomycetes</taxon>
        <taxon>Pseudonocardiales</taxon>
        <taxon>Pseudonocardiaceae</taxon>
        <taxon>Saccharothrix</taxon>
    </lineage>
</organism>
<gene>
    <name evidence="1" type="ORF">J7S33_10260</name>
</gene>
<proteinExistence type="predicted"/>
<name>A0A8T8I2U5_9PSEU</name>
<evidence type="ECO:0008006" key="3">
    <source>
        <dbReference type="Google" id="ProtNLM"/>
    </source>
</evidence>
<protein>
    <recommendedName>
        <fullName evidence="3">NB-ARC domain-containing protein</fullName>
    </recommendedName>
</protein>
<sequence length="78" mass="8439">MLLLLDNANDDNQVRPILDATTPCFTVITSRTQPFELPVHDDAHVIHVPPLTAAESEALVRAVIGADRVGQDPAAVRE</sequence>
<reference evidence="1" key="1">
    <citation type="submission" date="2021-04" db="EMBL/GenBank/DDBJ databases">
        <title>Saccharothrix algeriensis WGS.</title>
        <authorList>
            <person name="Stuskova K."/>
            <person name="Hakalova E."/>
            <person name="Tebbal A.B."/>
            <person name="Eichmeier A."/>
        </authorList>
    </citation>
    <scope>NUCLEOTIDE SEQUENCE</scope>
    <source>
        <strain evidence="1">NRRL B-24137</strain>
    </source>
</reference>
<dbReference type="Proteomes" id="UP000671828">
    <property type="component" value="Chromosome"/>
</dbReference>
<dbReference type="EMBL" id="CP072788">
    <property type="protein sequence ID" value="QTR05059.1"/>
    <property type="molecule type" value="Genomic_DNA"/>
</dbReference>
<dbReference type="AlphaFoldDB" id="A0A8T8I2U5"/>
<evidence type="ECO:0000313" key="1">
    <source>
        <dbReference type="EMBL" id="QTR05059.1"/>
    </source>
</evidence>
<feature type="non-terminal residue" evidence="1">
    <location>
        <position position="78"/>
    </location>
</feature>
<accession>A0A8T8I2U5</accession>
<evidence type="ECO:0000313" key="2">
    <source>
        <dbReference type="Proteomes" id="UP000671828"/>
    </source>
</evidence>